<feature type="domain" description="ABC transporter" evidence="4">
    <location>
        <begin position="3"/>
        <end position="265"/>
    </location>
</feature>
<keyword evidence="2" id="KW-0547">Nucleotide-binding</keyword>
<dbReference type="SUPFAM" id="SSF52540">
    <property type="entry name" value="P-loop containing nucleoside triphosphate hydrolases"/>
    <property type="match status" value="1"/>
</dbReference>
<dbReference type="Gene3D" id="3.40.50.300">
    <property type="entry name" value="P-loop containing nucleotide triphosphate hydrolases"/>
    <property type="match status" value="1"/>
</dbReference>
<dbReference type="CDD" id="cd03257">
    <property type="entry name" value="ABC_NikE_OppD_transporters"/>
    <property type="match status" value="1"/>
</dbReference>
<dbReference type="GO" id="GO:0005524">
    <property type="term" value="F:ATP binding"/>
    <property type="evidence" value="ECO:0007669"/>
    <property type="project" value="UniProtKB-KW"/>
</dbReference>
<dbReference type="InterPro" id="IPR027417">
    <property type="entry name" value="P-loop_NTPase"/>
</dbReference>
<dbReference type="PANTHER" id="PTHR43067">
    <property type="entry name" value="OLIGOPEPTIDE/DIPEPTIDE ABC TRANSPORTER, ATPASE SUBUNIT"/>
    <property type="match status" value="1"/>
</dbReference>
<comment type="caution">
    <text evidence="6">The sequence shown here is derived from an EMBL/GenBank/DDBJ whole genome shotgun (WGS) entry which is preliminary data.</text>
</comment>
<dbReference type="GO" id="GO:0016887">
    <property type="term" value="F:ATP hydrolysis activity"/>
    <property type="evidence" value="ECO:0007669"/>
    <property type="project" value="InterPro"/>
</dbReference>
<evidence type="ECO:0000256" key="3">
    <source>
        <dbReference type="ARBA" id="ARBA00022840"/>
    </source>
</evidence>
<dbReference type="InterPro" id="IPR017871">
    <property type="entry name" value="ABC_transporter-like_CS"/>
</dbReference>
<dbReference type="EMBL" id="DTCK01000012">
    <property type="protein sequence ID" value="HGQ35476.1"/>
    <property type="molecule type" value="Genomic_DNA"/>
</dbReference>
<evidence type="ECO:0000313" key="6">
    <source>
        <dbReference type="EMBL" id="HGQ64083.1"/>
    </source>
</evidence>
<dbReference type="Pfam" id="PF08352">
    <property type="entry name" value="oligo_HPY"/>
    <property type="match status" value="1"/>
</dbReference>
<evidence type="ECO:0000256" key="1">
    <source>
        <dbReference type="ARBA" id="ARBA00022448"/>
    </source>
</evidence>
<dbReference type="PROSITE" id="PS50893">
    <property type="entry name" value="ABC_TRANSPORTER_2"/>
    <property type="match status" value="1"/>
</dbReference>
<dbReference type="InterPro" id="IPR013563">
    <property type="entry name" value="Oligopep_ABC_C"/>
</dbReference>
<dbReference type="SMART" id="SM00382">
    <property type="entry name" value="AAA"/>
    <property type="match status" value="1"/>
</dbReference>
<dbReference type="Pfam" id="PF00005">
    <property type="entry name" value="ABC_tran"/>
    <property type="match status" value="1"/>
</dbReference>
<dbReference type="GO" id="GO:0015833">
    <property type="term" value="P:peptide transport"/>
    <property type="evidence" value="ECO:0007669"/>
    <property type="project" value="InterPro"/>
</dbReference>
<dbReference type="PANTHER" id="PTHR43067:SF3">
    <property type="entry name" value="MALTOSE ABC TRANSPORTER, ATP-BINDING PROTEIN"/>
    <property type="match status" value="1"/>
</dbReference>
<keyword evidence="1" id="KW-0813">Transport</keyword>
<dbReference type="InterPro" id="IPR003593">
    <property type="entry name" value="AAA+_ATPase"/>
</dbReference>
<accession>A0A7C4NJ90</accession>
<sequence>MNTKVLDVLNLSGGYEVNFGGRKIYVRAVDDATFTVNSNEIIGIAGESGCGKSTLIKLIYGFNQPPLTIKGGKILLKLQNNDIVDILTVDREYLRKKIWWKEISYIPQNSMNVLDPTKRIKDQFKELFKYHDVNIDSKEMTNFITGYLNELGLPIDVINSYPHQLSGGMKQRIVIALSLALKPRIVLADEPTTAVDVVTQLAILSLLKKWQKENKTTLIIVSHDMGVHAYMANTIFIMYAGQVIEGGHKEDVYKSPKHPYTAGLIKSIIRKGEKEMKIGLPGQPPDLINPPPGCRFHPRCPYAMDICRHETPPTLLINSGFVRCWLYARK</sequence>
<dbReference type="NCBIfam" id="TIGR01727">
    <property type="entry name" value="oligo_HPY"/>
    <property type="match status" value="1"/>
</dbReference>
<dbReference type="AlphaFoldDB" id="A0A7C4NJ90"/>
<evidence type="ECO:0000313" key="5">
    <source>
        <dbReference type="EMBL" id="HGQ35476.1"/>
    </source>
</evidence>
<organism evidence="6">
    <name type="scientific">Ignisphaera aggregans</name>
    <dbReference type="NCBI Taxonomy" id="334771"/>
    <lineage>
        <taxon>Archaea</taxon>
        <taxon>Thermoproteota</taxon>
        <taxon>Thermoprotei</taxon>
        <taxon>Desulfurococcales</taxon>
        <taxon>Desulfurococcaceae</taxon>
        <taxon>Ignisphaera</taxon>
    </lineage>
</organism>
<evidence type="ECO:0000256" key="2">
    <source>
        <dbReference type="ARBA" id="ARBA00022741"/>
    </source>
</evidence>
<protein>
    <submittedName>
        <fullName evidence="6">ABC transporter ATP-binding protein</fullName>
    </submittedName>
</protein>
<dbReference type="EMBL" id="DTBD01000018">
    <property type="protein sequence ID" value="HGQ64083.1"/>
    <property type="molecule type" value="Genomic_DNA"/>
</dbReference>
<keyword evidence="3 6" id="KW-0067">ATP-binding</keyword>
<gene>
    <name evidence="6" type="ORF">ENU08_02420</name>
    <name evidence="5" type="ORF">ENU41_02200</name>
</gene>
<proteinExistence type="predicted"/>
<evidence type="ECO:0000259" key="4">
    <source>
        <dbReference type="PROSITE" id="PS50893"/>
    </source>
</evidence>
<dbReference type="InterPro" id="IPR003439">
    <property type="entry name" value="ABC_transporter-like_ATP-bd"/>
</dbReference>
<dbReference type="PROSITE" id="PS00211">
    <property type="entry name" value="ABC_TRANSPORTER_1"/>
    <property type="match status" value="1"/>
</dbReference>
<reference evidence="6" key="1">
    <citation type="journal article" date="2020" name="mSystems">
        <title>Genome- and Community-Level Interaction Insights into Carbon Utilization and Element Cycling Functions of Hydrothermarchaeota in Hydrothermal Sediment.</title>
        <authorList>
            <person name="Zhou Z."/>
            <person name="Liu Y."/>
            <person name="Xu W."/>
            <person name="Pan J."/>
            <person name="Luo Z.H."/>
            <person name="Li M."/>
        </authorList>
    </citation>
    <scope>NUCLEOTIDE SEQUENCE [LARGE SCALE GENOMIC DNA]</scope>
    <source>
        <strain evidence="6">SpSt-637</strain>
        <strain evidence="5">SpSt-667</strain>
    </source>
</reference>
<name>A0A7C4NJ90_9CREN</name>